<dbReference type="InterPro" id="IPR009030">
    <property type="entry name" value="Growth_fac_rcpt_cys_sf"/>
</dbReference>
<reference evidence="2" key="1">
    <citation type="submission" date="2021-12" db="EMBL/GenBank/DDBJ databases">
        <authorList>
            <person name="Martin H S."/>
        </authorList>
    </citation>
    <scope>NUCLEOTIDE SEQUENCE</scope>
</reference>
<keyword evidence="3" id="KW-1185">Reference proteome</keyword>
<dbReference type="OrthoDB" id="419138at2759"/>
<evidence type="ECO:0000313" key="3">
    <source>
        <dbReference type="Proteomes" id="UP000838878"/>
    </source>
</evidence>
<dbReference type="GO" id="GO:0036038">
    <property type="term" value="C:MKS complex"/>
    <property type="evidence" value="ECO:0007669"/>
    <property type="project" value="InterPro"/>
</dbReference>
<dbReference type="AlphaFoldDB" id="A0A8J9UZK0"/>
<dbReference type="Proteomes" id="UP000838878">
    <property type="component" value="Chromosome 1"/>
</dbReference>
<dbReference type="InterPro" id="IPR019170">
    <property type="entry name" value="Meckelin"/>
</dbReference>
<organism evidence="2 3">
    <name type="scientific">Brenthis ino</name>
    <name type="common">lesser marbled fritillary</name>
    <dbReference type="NCBI Taxonomy" id="405034"/>
    <lineage>
        <taxon>Eukaryota</taxon>
        <taxon>Metazoa</taxon>
        <taxon>Ecdysozoa</taxon>
        <taxon>Arthropoda</taxon>
        <taxon>Hexapoda</taxon>
        <taxon>Insecta</taxon>
        <taxon>Pterygota</taxon>
        <taxon>Neoptera</taxon>
        <taxon>Endopterygota</taxon>
        <taxon>Lepidoptera</taxon>
        <taxon>Glossata</taxon>
        <taxon>Ditrysia</taxon>
        <taxon>Papilionoidea</taxon>
        <taxon>Nymphalidae</taxon>
        <taxon>Heliconiinae</taxon>
        <taxon>Argynnini</taxon>
        <taxon>Brenthis</taxon>
    </lineage>
</organism>
<dbReference type="GO" id="GO:0060271">
    <property type="term" value="P:cilium assembly"/>
    <property type="evidence" value="ECO:0007669"/>
    <property type="project" value="InterPro"/>
</dbReference>
<sequence>MLLIFLLLCFVNGFKLPGSCDAGHYYEPSLLDCMPCRNNASLVTSEDGFGCVCDDHSIAVGIDQCKPCNITDVVSTDGTMCVSRRCQSSAGRIVCRKCPNDYISGKCIPKNFLLDRPKYAVNELHPEELLEIVKLEYLCTQHDIRACRALSSACVRNFYTSNLAGPCRLWLQGNMTDVQGLPLLTIDESKISEYKIFLERGQDMLKIALGVHKKTGKFELIQDTSNNQGLPALNFKIGDDTLRQCSTNISYYKSEYGDIFELYLNSPSNSLLPLPITLLKPNYHYVEKAAWSSNKFRKFFLITSYLSTTTNTTNIVYLQTLLFRVRVERSTSLRLYLDIEARYTAKSHLTDVMTTYVKVEHDMPSAGVLHSFEIWGGLLGSLMALYALIQWRGVVRRGGLYISLVPISLNCVADALYCATIISTLHALAAEAGTLELTLPLSQIEEHVIQSIIYTAVALKSSKILWILNTWNAYLPKSYGYKWVIATVTWWSSYTTLLCFRFLLDRLFGSSSKKLLKLCTDLELSLIVFQEEFYAHYVDGRNEDLMGFRANSNPLQTCRIICSSQLRTVYRKLANTVNYGDYDRNQDLLSKFLGAFFERALDGLNWVASERTLIEKLLDVELITREGGNTSVLLYDTDITTPSCFAVTWLGEEWLLATFDAMLFGSVLILTGQHLVAALATLIVWQIMKFSRILFGSWNLRNKIGREN</sequence>
<evidence type="ECO:0000313" key="2">
    <source>
        <dbReference type="EMBL" id="CAH0713158.1"/>
    </source>
</evidence>
<dbReference type="PANTHER" id="PTHR21274:SF0">
    <property type="entry name" value="MECKELIN"/>
    <property type="match status" value="1"/>
</dbReference>
<keyword evidence="1" id="KW-0812">Transmembrane</keyword>
<dbReference type="SUPFAM" id="SSF57184">
    <property type="entry name" value="Growth factor receptor domain"/>
    <property type="match status" value="1"/>
</dbReference>
<evidence type="ECO:0000256" key="1">
    <source>
        <dbReference type="SAM" id="Phobius"/>
    </source>
</evidence>
<feature type="transmembrane region" description="Helical" evidence="1">
    <location>
        <begin position="661"/>
        <end position="685"/>
    </location>
</feature>
<proteinExistence type="predicted"/>
<dbReference type="Pfam" id="PF09773">
    <property type="entry name" value="Meckelin"/>
    <property type="match status" value="2"/>
</dbReference>
<dbReference type="PANTHER" id="PTHR21274">
    <property type="entry name" value="MECKELIN"/>
    <property type="match status" value="1"/>
</dbReference>
<keyword evidence="1" id="KW-0472">Membrane</keyword>
<keyword evidence="1" id="KW-1133">Transmembrane helix</keyword>
<evidence type="ECO:0008006" key="4">
    <source>
        <dbReference type="Google" id="ProtNLM"/>
    </source>
</evidence>
<name>A0A8J9UZK0_9NEOP</name>
<protein>
    <recommendedName>
        <fullName evidence="4">Meckelin</fullName>
    </recommendedName>
</protein>
<feature type="non-terminal residue" evidence="2">
    <location>
        <position position="708"/>
    </location>
</feature>
<accession>A0A8J9UZK0</accession>
<dbReference type="EMBL" id="OV170221">
    <property type="protein sequence ID" value="CAH0713158.1"/>
    <property type="molecule type" value="Genomic_DNA"/>
</dbReference>
<gene>
    <name evidence="2" type="ORF">BINO364_LOCUS350</name>
</gene>